<dbReference type="EMBL" id="CP133148">
    <property type="protein sequence ID" value="WVT02925.1"/>
    <property type="molecule type" value="Genomic_DNA"/>
</dbReference>
<proteinExistence type="predicted"/>
<dbReference type="RefSeq" id="WP_331372175.1">
    <property type="nucleotide sequence ID" value="NZ_CP133148.1"/>
</dbReference>
<dbReference type="Proteomes" id="UP001432360">
    <property type="component" value="Chromosome"/>
</dbReference>
<keyword evidence="2" id="KW-1185">Reference proteome</keyword>
<evidence type="ECO:0000313" key="2">
    <source>
        <dbReference type="Proteomes" id="UP001432360"/>
    </source>
</evidence>
<reference evidence="1" key="1">
    <citation type="submission" date="2023-08" db="EMBL/GenBank/DDBJ databases">
        <title>Complete genome sequence of Sinorhizobium chiapanecum ITTG S70 isolated from Acaciella angustissima nodules in Chiapas-Mexico.</title>
        <authorList>
            <person name="Rincon-Rosales R."/>
            <person name="Rogel M.A."/>
            <person name="Rincon-Medina C.I."/>
            <person name="Guerrero G."/>
            <person name="Manzano-Gomez L.A."/>
            <person name="Lopez-Lopez A."/>
            <person name="Rincon Molina F.A."/>
            <person name="Martinez-Romero E."/>
        </authorList>
    </citation>
    <scope>NUCLEOTIDE SEQUENCE</scope>
    <source>
        <strain evidence="1">ITTG S70</strain>
    </source>
</reference>
<organism evidence="1 2">
    <name type="scientific">Sinorhizobium chiapasense</name>
    <dbReference type="NCBI Taxonomy" id="501572"/>
    <lineage>
        <taxon>Bacteria</taxon>
        <taxon>Pseudomonadati</taxon>
        <taxon>Pseudomonadota</taxon>
        <taxon>Alphaproteobacteria</taxon>
        <taxon>Hyphomicrobiales</taxon>
        <taxon>Rhizobiaceae</taxon>
        <taxon>Sinorhizobium/Ensifer group</taxon>
        <taxon>Sinorhizobium</taxon>
    </lineage>
</organism>
<name>A0ABZ2B8Z4_9HYPH</name>
<gene>
    <name evidence="1" type="ORF">RB548_15650</name>
</gene>
<accession>A0ABZ2B8Z4</accession>
<sequence>MSSDYIGVQIADENDKQVFAELGLKPDELNDGLYIYDASSAPSIYRMCECLRDLGVPFSSHRTGGADYVIEAFRDRGYVQGNFKRANFFGNDTVENAPFAIEEF</sequence>
<protein>
    <submittedName>
        <fullName evidence="1">Uncharacterized protein</fullName>
    </submittedName>
</protein>
<evidence type="ECO:0000313" key="1">
    <source>
        <dbReference type="EMBL" id="WVT02925.1"/>
    </source>
</evidence>